<dbReference type="AlphaFoldDB" id="A0AA40ESV1"/>
<evidence type="ECO:0000313" key="2">
    <source>
        <dbReference type="EMBL" id="KAK0744893.1"/>
    </source>
</evidence>
<protein>
    <submittedName>
        <fullName evidence="2">Acyl-CoA N-acyltransferase</fullName>
    </submittedName>
</protein>
<feature type="domain" description="N-acetyltransferase" evidence="1">
    <location>
        <begin position="2"/>
        <end position="165"/>
    </location>
</feature>
<dbReference type="Pfam" id="PF00583">
    <property type="entry name" value="Acetyltransf_1"/>
    <property type="match status" value="1"/>
</dbReference>
<reference evidence="2" key="1">
    <citation type="submission" date="2023-06" db="EMBL/GenBank/DDBJ databases">
        <title>Genome-scale phylogeny and comparative genomics of the fungal order Sordariales.</title>
        <authorList>
            <consortium name="Lawrence Berkeley National Laboratory"/>
            <person name="Hensen N."/>
            <person name="Bonometti L."/>
            <person name="Westerberg I."/>
            <person name="Brannstrom I.O."/>
            <person name="Guillou S."/>
            <person name="Cros-Aarteil S."/>
            <person name="Calhoun S."/>
            <person name="Haridas S."/>
            <person name="Kuo A."/>
            <person name="Mondo S."/>
            <person name="Pangilinan J."/>
            <person name="Riley R."/>
            <person name="Labutti K."/>
            <person name="Andreopoulos B."/>
            <person name="Lipzen A."/>
            <person name="Chen C."/>
            <person name="Yanf M."/>
            <person name="Daum C."/>
            <person name="Ng V."/>
            <person name="Clum A."/>
            <person name="Steindorff A."/>
            <person name="Ohm R."/>
            <person name="Martin F."/>
            <person name="Silar P."/>
            <person name="Natvig D."/>
            <person name="Lalanne C."/>
            <person name="Gautier V."/>
            <person name="Ament-Velasquez S.L."/>
            <person name="Kruys A."/>
            <person name="Hutchinson M.I."/>
            <person name="Powell A.J."/>
            <person name="Barry K."/>
            <person name="Miller A.N."/>
            <person name="Grigoriev I.V."/>
            <person name="Debuchy R."/>
            <person name="Gladieux P."/>
            <person name="Thoren M.H."/>
            <person name="Johannesson H."/>
        </authorList>
    </citation>
    <scope>NUCLEOTIDE SEQUENCE</scope>
    <source>
        <strain evidence="2">CBS 540.89</strain>
    </source>
</reference>
<organism evidence="2 3">
    <name type="scientific">Apiosordaria backusii</name>
    <dbReference type="NCBI Taxonomy" id="314023"/>
    <lineage>
        <taxon>Eukaryota</taxon>
        <taxon>Fungi</taxon>
        <taxon>Dikarya</taxon>
        <taxon>Ascomycota</taxon>
        <taxon>Pezizomycotina</taxon>
        <taxon>Sordariomycetes</taxon>
        <taxon>Sordariomycetidae</taxon>
        <taxon>Sordariales</taxon>
        <taxon>Lasiosphaeriaceae</taxon>
        <taxon>Apiosordaria</taxon>
    </lineage>
</organism>
<name>A0AA40ESV1_9PEZI</name>
<dbReference type="InterPro" id="IPR016181">
    <property type="entry name" value="Acyl_CoA_acyltransferase"/>
</dbReference>
<dbReference type="PROSITE" id="PS51186">
    <property type="entry name" value="GNAT"/>
    <property type="match status" value="1"/>
</dbReference>
<comment type="caution">
    <text evidence="2">The sequence shown here is derived from an EMBL/GenBank/DDBJ whole genome shotgun (WGS) entry which is preliminary data.</text>
</comment>
<accession>A0AA40ESV1</accession>
<dbReference type="InterPro" id="IPR000182">
    <property type="entry name" value="GNAT_dom"/>
</dbReference>
<dbReference type="GO" id="GO:0016747">
    <property type="term" value="F:acyltransferase activity, transferring groups other than amino-acyl groups"/>
    <property type="evidence" value="ECO:0007669"/>
    <property type="project" value="InterPro"/>
</dbReference>
<proteinExistence type="predicted"/>
<evidence type="ECO:0000313" key="3">
    <source>
        <dbReference type="Proteomes" id="UP001172159"/>
    </source>
</evidence>
<dbReference type="EMBL" id="JAUKTV010000002">
    <property type="protein sequence ID" value="KAK0744893.1"/>
    <property type="molecule type" value="Genomic_DNA"/>
</dbReference>
<dbReference type="CDD" id="cd04301">
    <property type="entry name" value="NAT_SF"/>
    <property type="match status" value="1"/>
</dbReference>
<sequence>MASWRRMTVDDVPKLLRVADEVHPDLPESDREYVFTERVQLFPEGCLMLANEDKVYGYAISHPIRYAQPPPLDSLLKEIPSDADQYYIHDVAILPELHRQGHATKGIHILLEVARRFTTTCLVSVYNTGPFWRRFGFEAETVDEVLREKLGKYGDDAVYMSRRNAAVSEKDC</sequence>
<dbReference type="Proteomes" id="UP001172159">
    <property type="component" value="Unassembled WGS sequence"/>
</dbReference>
<gene>
    <name evidence="2" type="ORF">B0T21DRAFT_358610</name>
</gene>
<evidence type="ECO:0000259" key="1">
    <source>
        <dbReference type="PROSITE" id="PS51186"/>
    </source>
</evidence>
<dbReference type="Gene3D" id="3.40.630.30">
    <property type="match status" value="1"/>
</dbReference>
<dbReference type="SUPFAM" id="SSF55729">
    <property type="entry name" value="Acyl-CoA N-acyltransferases (Nat)"/>
    <property type="match status" value="1"/>
</dbReference>
<keyword evidence="3" id="KW-1185">Reference proteome</keyword>